<reference evidence="1" key="1">
    <citation type="submission" date="2022-03" db="EMBL/GenBank/DDBJ databases">
        <authorList>
            <person name="Alioto T."/>
            <person name="Alioto T."/>
            <person name="Gomez Garrido J."/>
        </authorList>
    </citation>
    <scope>NUCLEOTIDE SEQUENCE</scope>
</reference>
<evidence type="ECO:0000313" key="1">
    <source>
        <dbReference type="EMBL" id="CAH2319902.1"/>
    </source>
</evidence>
<evidence type="ECO:0000313" key="2">
    <source>
        <dbReference type="Proteomes" id="UP001295444"/>
    </source>
</evidence>
<organism evidence="1 2">
    <name type="scientific">Pelobates cultripes</name>
    <name type="common">Western spadefoot toad</name>
    <dbReference type="NCBI Taxonomy" id="61616"/>
    <lineage>
        <taxon>Eukaryota</taxon>
        <taxon>Metazoa</taxon>
        <taxon>Chordata</taxon>
        <taxon>Craniata</taxon>
        <taxon>Vertebrata</taxon>
        <taxon>Euteleostomi</taxon>
        <taxon>Amphibia</taxon>
        <taxon>Batrachia</taxon>
        <taxon>Anura</taxon>
        <taxon>Pelobatoidea</taxon>
        <taxon>Pelobatidae</taxon>
        <taxon>Pelobates</taxon>
    </lineage>
</organism>
<dbReference type="EMBL" id="OW240921">
    <property type="protein sequence ID" value="CAH2319902.1"/>
    <property type="molecule type" value="Genomic_DNA"/>
</dbReference>
<protein>
    <submittedName>
        <fullName evidence="1">Uncharacterized protein</fullName>
    </submittedName>
</protein>
<dbReference type="Gene3D" id="3.30.70.1820">
    <property type="entry name" value="L1 transposable element, RRM domain"/>
    <property type="match status" value="1"/>
</dbReference>
<keyword evidence="2" id="KW-1185">Reference proteome</keyword>
<dbReference type="AlphaFoldDB" id="A0AAD1WRB7"/>
<proteinExistence type="predicted"/>
<name>A0AAD1WRB7_PELCU</name>
<accession>A0AAD1WRB7</accession>
<dbReference type="Proteomes" id="UP001295444">
    <property type="component" value="Chromosome 10"/>
</dbReference>
<sequence length="177" mass="20244">MLTECEALLRRSSHETRPGHVPASKADIQNMLKEIKAFFVADIALVREDIGGRLAVLEDSKRQRNLQVRGVPEDITNNDVPHYLHRMLSSMLSPSKAKVMPLDYNYWVPKSSKALARIPKDLVLCFQSLQSKQLIQASMKAAPTYHFEGSDLETTILWRKSLQPVTKQLRVEDIKYR</sequence>
<gene>
    <name evidence="1" type="ORF">PECUL_23A012551</name>
</gene>